<evidence type="ECO:0000313" key="3">
    <source>
        <dbReference type="EMBL" id="CAB4909591.1"/>
    </source>
</evidence>
<gene>
    <name evidence="1" type="ORF">UFOPK1358_01381</name>
    <name evidence="2" type="ORF">UFOPK2766_02310</name>
    <name evidence="3" type="ORF">UFOPK3519_01322</name>
</gene>
<dbReference type="EMBL" id="CAFBMG010000117">
    <property type="protein sequence ID" value="CAB4909591.1"/>
    <property type="molecule type" value="Genomic_DNA"/>
</dbReference>
<name>A0A6J6C740_9ZZZZ</name>
<evidence type="ECO:0000313" key="2">
    <source>
        <dbReference type="EMBL" id="CAB4762671.1"/>
    </source>
</evidence>
<sequence>MSLALGILGAVLITVGGGCEGVPLEGGNPLVLSPDEAVPVPTTTRRAVPSPPVTAVPTTFHAAETAATLGGCKVFPADHFMNATNIGALSVRAESTAWLNSIGGASATMVGPSSSIWQGSRPGTPMNIVDSRATGFKPIIFGHDWSAKSYLGPYPLPSAPLLQGAPNPAGAWDKRAMVVDSAECIAYELIQYKQLWIGTSFIRVALAGTRYPLNSNEMPVGTTNAPNTPLIGMYLLNSEVKSGSIPHVMAFCSQNTRISTASMWPARKSDGFNTAADAMPMGTWVRLGSGADPESFSGGARVVVEALQTRGAILTDSCAHQFSLLAENSADWNNADMAQLSRLTPADFEVVDSSTMKVSDTSYAVR</sequence>
<dbReference type="AlphaFoldDB" id="A0A6J6C740"/>
<dbReference type="EMBL" id="CAEZSF010000147">
    <property type="protein sequence ID" value="CAB4547161.1"/>
    <property type="molecule type" value="Genomic_DNA"/>
</dbReference>
<evidence type="ECO:0000313" key="1">
    <source>
        <dbReference type="EMBL" id="CAB4547161.1"/>
    </source>
</evidence>
<protein>
    <submittedName>
        <fullName evidence="1">Unannotated protein</fullName>
    </submittedName>
</protein>
<dbReference type="EMBL" id="CAEZYU010000175">
    <property type="protein sequence ID" value="CAB4762671.1"/>
    <property type="molecule type" value="Genomic_DNA"/>
</dbReference>
<reference evidence="1" key="1">
    <citation type="submission" date="2020-05" db="EMBL/GenBank/DDBJ databases">
        <authorList>
            <person name="Chiriac C."/>
            <person name="Salcher M."/>
            <person name="Ghai R."/>
            <person name="Kavagutti S V."/>
        </authorList>
    </citation>
    <scope>NUCLEOTIDE SEQUENCE</scope>
</reference>
<proteinExistence type="predicted"/>
<accession>A0A6J6C740</accession>
<organism evidence="1">
    <name type="scientific">freshwater metagenome</name>
    <dbReference type="NCBI Taxonomy" id="449393"/>
    <lineage>
        <taxon>unclassified sequences</taxon>
        <taxon>metagenomes</taxon>
        <taxon>ecological metagenomes</taxon>
    </lineage>
</organism>